<sequence length="83" mass="9947">MSDQQKGLSKIIIEKYPQSEHQFCVQHMYNNFKKRFSGDEFRKKIWGISDSMTEEVFERNMDALRVYNQAAHEYLVRAALKEK</sequence>
<dbReference type="PANTHER" id="PTHR31973">
    <property type="entry name" value="POLYPROTEIN, PUTATIVE-RELATED"/>
    <property type="match status" value="1"/>
</dbReference>
<dbReference type="Proteomes" id="UP001567538">
    <property type="component" value="Unassembled WGS sequence"/>
</dbReference>
<organism evidence="1 2">
    <name type="scientific">Salvia divinorum</name>
    <name type="common">Maria pastora</name>
    <name type="synonym">Diviner's sage</name>
    <dbReference type="NCBI Taxonomy" id="28513"/>
    <lineage>
        <taxon>Eukaryota</taxon>
        <taxon>Viridiplantae</taxon>
        <taxon>Streptophyta</taxon>
        <taxon>Embryophyta</taxon>
        <taxon>Tracheophyta</taxon>
        <taxon>Spermatophyta</taxon>
        <taxon>Magnoliopsida</taxon>
        <taxon>eudicotyledons</taxon>
        <taxon>Gunneridae</taxon>
        <taxon>Pentapetalae</taxon>
        <taxon>asterids</taxon>
        <taxon>lamiids</taxon>
        <taxon>Lamiales</taxon>
        <taxon>Lamiaceae</taxon>
        <taxon>Nepetoideae</taxon>
        <taxon>Mentheae</taxon>
        <taxon>Salviinae</taxon>
        <taxon>Salvia</taxon>
        <taxon>Salvia subgen. Calosphace</taxon>
    </lineage>
</organism>
<proteinExistence type="predicted"/>
<keyword evidence="2" id="KW-1185">Reference proteome</keyword>
<dbReference type="PANTHER" id="PTHR31973:SF187">
    <property type="entry name" value="MUTATOR TRANSPOSASE MUDRA PROTEIN"/>
    <property type="match status" value="1"/>
</dbReference>
<evidence type="ECO:0000313" key="2">
    <source>
        <dbReference type="Proteomes" id="UP001567538"/>
    </source>
</evidence>
<reference evidence="1 2" key="1">
    <citation type="submission" date="2024-06" db="EMBL/GenBank/DDBJ databases">
        <title>A chromosome level genome sequence of Diviner's sage (Salvia divinorum).</title>
        <authorList>
            <person name="Ford S.A."/>
            <person name="Ro D.-K."/>
            <person name="Ness R.W."/>
            <person name="Phillips M.A."/>
        </authorList>
    </citation>
    <scope>NUCLEOTIDE SEQUENCE [LARGE SCALE GENOMIC DNA]</scope>
    <source>
        <strain evidence="1">SAF-2024a</strain>
        <tissue evidence="1">Leaf</tissue>
    </source>
</reference>
<dbReference type="AlphaFoldDB" id="A0ABD1FR89"/>
<comment type="caution">
    <text evidence="1">The sequence shown here is derived from an EMBL/GenBank/DDBJ whole genome shotgun (WGS) entry which is preliminary data.</text>
</comment>
<evidence type="ECO:0000313" key="1">
    <source>
        <dbReference type="EMBL" id="KAL1533291.1"/>
    </source>
</evidence>
<gene>
    <name evidence="1" type="ORF">AAHA92_33194</name>
</gene>
<accession>A0ABD1FR89</accession>
<dbReference type="EMBL" id="JBEAFC010000014">
    <property type="protein sequence ID" value="KAL1533291.1"/>
    <property type="molecule type" value="Genomic_DNA"/>
</dbReference>
<name>A0ABD1FR89_SALDI</name>
<protein>
    <recommendedName>
        <fullName evidence="3">MULE transposase domain-containing protein</fullName>
    </recommendedName>
</protein>
<evidence type="ECO:0008006" key="3">
    <source>
        <dbReference type="Google" id="ProtNLM"/>
    </source>
</evidence>